<dbReference type="GO" id="GO:0002161">
    <property type="term" value="F:aminoacyl-tRNA deacylase activity"/>
    <property type="evidence" value="ECO:0007669"/>
    <property type="project" value="InterPro"/>
</dbReference>
<comment type="catalytic activity">
    <reaction evidence="10">
        <text>tRNA(Ile) + L-isoleucine + ATP = L-isoleucyl-tRNA(Ile) + AMP + diphosphate</text>
        <dbReference type="Rhea" id="RHEA:11060"/>
        <dbReference type="Rhea" id="RHEA-COMP:9666"/>
        <dbReference type="Rhea" id="RHEA-COMP:9695"/>
        <dbReference type="ChEBI" id="CHEBI:30616"/>
        <dbReference type="ChEBI" id="CHEBI:33019"/>
        <dbReference type="ChEBI" id="CHEBI:58045"/>
        <dbReference type="ChEBI" id="CHEBI:78442"/>
        <dbReference type="ChEBI" id="CHEBI:78528"/>
        <dbReference type="ChEBI" id="CHEBI:456215"/>
        <dbReference type="EC" id="6.1.1.5"/>
    </reaction>
</comment>
<keyword evidence="16" id="KW-1185">Reference proteome</keyword>
<dbReference type="Gene3D" id="3.40.50.620">
    <property type="entry name" value="HUPs"/>
    <property type="match status" value="2"/>
</dbReference>
<evidence type="ECO:0000313" key="16">
    <source>
        <dbReference type="Proteomes" id="UP000054248"/>
    </source>
</evidence>
<dbReference type="InterPro" id="IPR009080">
    <property type="entry name" value="tRNAsynth_Ia_anticodon-bd"/>
</dbReference>
<feature type="domain" description="Aminoacyl-tRNA synthetase class Ia" evidence="13">
    <location>
        <begin position="79"/>
        <end position="725"/>
    </location>
</feature>
<feature type="domain" description="Methionyl/Valyl/Leucyl/Isoleucyl-tRNA synthetase anticodon-binding" evidence="14">
    <location>
        <begin position="773"/>
        <end position="919"/>
    </location>
</feature>
<dbReference type="InterPro" id="IPR009008">
    <property type="entry name" value="Val/Leu/Ile-tRNA-synth_edit"/>
</dbReference>
<evidence type="ECO:0000256" key="7">
    <source>
        <dbReference type="ARBA" id="ARBA00022917"/>
    </source>
</evidence>
<dbReference type="InterPro" id="IPR050081">
    <property type="entry name" value="Ile-tRNA_ligase"/>
</dbReference>
<dbReference type="HAMAP" id="MF_02002">
    <property type="entry name" value="Ile_tRNA_synth_type1"/>
    <property type="match status" value="1"/>
</dbReference>
<dbReference type="EC" id="6.1.1.5" evidence="3"/>
<organism evidence="15 16">
    <name type="scientific">Tulasnella calospora MUT 4182</name>
    <dbReference type="NCBI Taxonomy" id="1051891"/>
    <lineage>
        <taxon>Eukaryota</taxon>
        <taxon>Fungi</taxon>
        <taxon>Dikarya</taxon>
        <taxon>Basidiomycota</taxon>
        <taxon>Agaricomycotina</taxon>
        <taxon>Agaricomycetes</taxon>
        <taxon>Cantharellales</taxon>
        <taxon>Tulasnellaceae</taxon>
        <taxon>Tulasnella</taxon>
    </lineage>
</organism>
<evidence type="ECO:0000256" key="12">
    <source>
        <dbReference type="RuleBase" id="RU363035"/>
    </source>
</evidence>
<reference evidence="16" key="2">
    <citation type="submission" date="2015-01" db="EMBL/GenBank/DDBJ databases">
        <title>Evolutionary Origins and Diversification of the Mycorrhizal Mutualists.</title>
        <authorList>
            <consortium name="DOE Joint Genome Institute"/>
            <consortium name="Mycorrhizal Genomics Consortium"/>
            <person name="Kohler A."/>
            <person name="Kuo A."/>
            <person name="Nagy L.G."/>
            <person name="Floudas D."/>
            <person name="Copeland A."/>
            <person name="Barry K.W."/>
            <person name="Cichocki N."/>
            <person name="Veneault-Fourrey C."/>
            <person name="LaButti K."/>
            <person name="Lindquist E.A."/>
            <person name="Lipzen A."/>
            <person name="Lundell T."/>
            <person name="Morin E."/>
            <person name="Murat C."/>
            <person name="Riley R."/>
            <person name="Ohm R."/>
            <person name="Sun H."/>
            <person name="Tunlid A."/>
            <person name="Henrissat B."/>
            <person name="Grigoriev I.V."/>
            <person name="Hibbett D.S."/>
            <person name="Martin F."/>
        </authorList>
    </citation>
    <scope>NUCLEOTIDE SEQUENCE [LARGE SCALE GENOMIC DNA]</scope>
    <source>
        <strain evidence="16">MUT 4182</strain>
    </source>
</reference>
<keyword evidence="5 12" id="KW-0547">Nucleotide-binding</keyword>
<dbReference type="SUPFAM" id="SSF52374">
    <property type="entry name" value="Nucleotidylyl transferase"/>
    <property type="match status" value="1"/>
</dbReference>
<name>A0A0C3QWN0_9AGAM</name>
<evidence type="ECO:0000259" key="13">
    <source>
        <dbReference type="Pfam" id="PF00133"/>
    </source>
</evidence>
<dbReference type="SUPFAM" id="SSF50677">
    <property type="entry name" value="ValRS/IleRS/LeuRS editing domain"/>
    <property type="match status" value="1"/>
</dbReference>
<dbReference type="PANTHER" id="PTHR42765">
    <property type="entry name" value="SOLEUCYL-TRNA SYNTHETASE"/>
    <property type="match status" value="1"/>
</dbReference>
<keyword evidence="4 12" id="KW-0436">Ligase</keyword>
<dbReference type="EMBL" id="KN822949">
    <property type="protein sequence ID" value="KIO33314.1"/>
    <property type="molecule type" value="Genomic_DNA"/>
</dbReference>
<dbReference type="PROSITE" id="PS00178">
    <property type="entry name" value="AA_TRNA_LIGASE_I"/>
    <property type="match status" value="1"/>
</dbReference>
<dbReference type="Gene3D" id="1.10.10.830">
    <property type="entry name" value="Ile-tRNA synthetase CP2 domain-like"/>
    <property type="match status" value="1"/>
</dbReference>
<evidence type="ECO:0000256" key="4">
    <source>
        <dbReference type="ARBA" id="ARBA00022598"/>
    </source>
</evidence>
<protein>
    <recommendedName>
        <fullName evidence="11">Isoleucine--tRNA ligase, mitochondrial</fullName>
        <ecNumber evidence="3">6.1.1.5</ecNumber>
    </recommendedName>
    <alternativeName>
        <fullName evidence="9">Isoleucyl-tRNA synthetase</fullName>
    </alternativeName>
</protein>
<dbReference type="InterPro" id="IPR001412">
    <property type="entry name" value="aa-tRNA-synth_I_CS"/>
</dbReference>
<evidence type="ECO:0000259" key="14">
    <source>
        <dbReference type="Pfam" id="PF08264"/>
    </source>
</evidence>
<dbReference type="Gene3D" id="3.90.740.10">
    <property type="entry name" value="Valyl/Leucyl/Isoleucyl-tRNA synthetase, editing domain"/>
    <property type="match status" value="1"/>
</dbReference>
<dbReference type="InterPro" id="IPR002301">
    <property type="entry name" value="Ile-tRNA-ligase"/>
</dbReference>
<dbReference type="CDD" id="cd07960">
    <property type="entry name" value="Anticodon_Ia_Ile_BEm"/>
    <property type="match status" value="1"/>
</dbReference>
<dbReference type="Pfam" id="PF08264">
    <property type="entry name" value="Anticodon_1"/>
    <property type="match status" value="1"/>
</dbReference>
<dbReference type="SUPFAM" id="SSF47323">
    <property type="entry name" value="Anticodon-binding domain of a subclass of class I aminoacyl-tRNA synthetases"/>
    <property type="match status" value="1"/>
</dbReference>
<dbReference type="NCBIfam" id="TIGR00392">
    <property type="entry name" value="ileS"/>
    <property type="match status" value="1"/>
</dbReference>
<dbReference type="GO" id="GO:0005524">
    <property type="term" value="F:ATP binding"/>
    <property type="evidence" value="ECO:0007669"/>
    <property type="project" value="UniProtKB-KW"/>
</dbReference>
<evidence type="ECO:0000256" key="8">
    <source>
        <dbReference type="ARBA" id="ARBA00023146"/>
    </source>
</evidence>
<dbReference type="InterPro" id="IPR033708">
    <property type="entry name" value="Anticodon_Ile_BEm"/>
</dbReference>
<dbReference type="InterPro" id="IPR002300">
    <property type="entry name" value="aa-tRNA-synth_Ia"/>
</dbReference>
<sequence length="1018" mass="114089">MLTSGSIARPLRSIRVRAIGAPLTRSATCRYYSSSKDAKDGAVNPSKTYTATMLLPKTTFPLWAEPSVREEPFRQRTTSGLYKWQAEQKDRPLFVLHDGPPYANGHLHMGHALNKILKDIINRYQLLRGNRVDYVPGWDCHGLPIEHKALKELGVRHETISPIAVRKIARQVAERDMKVQMEEFKQFGIMADWSHEGTYRTMDHDYEIRQLRIFQKLVKKGLISRRYRPVHWSPSSKSALAEAELEYVEDHKSFPVYVKFQVTGGQMAPGLASMLENVRNGKDEPVHLVIWTTTPWTLPANMAIGVNAKLDYALLRRTEHPDEGILIIGKDRLEALNKVLGEYEVLGILPGSALAGTAYSHLFHSSTSPAPLVTEWSDVEAGTGTGLVHMAPGHGKEDYAALTATGLLDKLDIVCPVDDGGRYTDDVVSLAKDPAVGERLRGKEVLSDGGKEMVGILKESGVLVGQGTLKHKYPYDWKTKKPIILRATSQWFANVDDIKGAALRSLRTVKFHPEISRSRMESFVRERSEWCISRQRAWGVPIPALYDAETDEAILTAESLDHIISVLAGKGVDYWFEGPVEDFIPPNLRNDGRKYVKGTDTVDVWFDSGTSWSLIKERLAEKDGDRLCDVYLEGSDQHRGWFQSSLLTATGAAEVGKEAAPYGDLITHGFVLDDKGKKMSKSDGNIISPLTIIKGGQNKKKDPAYGADLLRLWAASVEYGRDVSIGPKVLAQSAETLRKLRNTVRFMLANLKDGEALQGDFKPATREELSLIDNYVMLQLQQLEQTCREAYRDYNFPRVVASLNRFATNTLSSLYFDVTKDTLYADPVTHPTRRATITVLSEILHTLVPILAPILPHLAEEVNQTLNQQDSTPVVSAFSSGWREMPLDWNNPAVSQRMDTLLQVRSEVMIALEQARKDKCQRVRPTTEHGTGEAMSEHLRFAGSLLKTLFVVSNVQVLHQADRPSERLLCERVIDDRGQKLVLRVVSPADLKCPRCWQFTRSAEKDLCHRCFTAVPPQ</sequence>
<evidence type="ECO:0000256" key="11">
    <source>
        <dbReference type="ARBA" id="ARBA00068280"/>
    </source>
</evidence>
<dbReference type="STRING" id="1051891.A0A0C3QWN0"/>
<evidence type="ECO:0000256" key="10">
    <source>
        <dbReference type="ARBA" id="ARBA00048359"/>
    </source>
</evidence>
<dbReference type="GO" id="GO:0005739">
    <property type="term" value="C:mitochondrion"/>
    <property type="evidence" value="ECO:0007669"/>
    <property type="project" value="UniProtKB-SubCell"/>
</dbReference>
<dbReference type="GO" id="GO:0000049">
    <property type="term" value="F:tRNA binding"/>
    <property type="evidence" value="ECO:0007669"/>
    <property type="project" value="InterPro"/>
</dbReference>
<dbReference type="AlphaFoldDB" id="A0A0C3QWN0"/>
<evidence type="ECO:0000256" key="5">
    <source>
        <dbReference type="ARBA" id="ARBA00022741"/>
    </source>
</evidence>
<proteinExistence type="inferred from homology"/>
<gene>
    <name evidence="15" type="ORF">M407DRAFT_234503</name>
</gene>
<dbReference type="PRINTS" id="PR00984">
    <property type="entry name" value="TRNASYNTHILE"/>
</dbReference>
<accession>A0A0C3QWN0</accession>
<evidence type="ECO:0000256" key="9">
    <source>
        <dbReference type="ARBA" id="ARBA00032665"/>
    </source>
</evidence>
<comment type="subcellular location">
    <subcellularLocation>
        <location evidence="1">Mitochondrion</location>
    </subcellularLocation>
</comment>
<keyword evidence="6 12" id="KW-0067">ATP-binding</keyword>
<dbReference type="InterPro" id="IPR013155">
    <property type="entry name" value="M/V/L/I-tRNA-synth_anticd-bd"/>
</dbReference>
<dbReference type="FunFam" id="3.40.50.620:FF:000111">
    <property type="entry name" value="Mitochondrial isoleucyl-tRNA synthetase"/>
    <property type="match status" value="1"/>
</dbReference>
<dbReference type="HOGENOM" id="CLU_001493_7_2_1"/>
<evidence type="ECO:0000256" key="2">
    <source>
        <dbReference type="ARBA" id="ARBA00005594"/>
    </source>
</evidence>
<evidence type="ECO:0000256" key="6">
    <source>
        <dbReference type="ARBA" id="ARBA00022840"/>
    </source>
</evidence>
<evidence type="ECO:0000256" key="1">
    <source>
        <dbReference type="ARBA" id="ARBA00004173"/>
    </source>
</evidence>
<dbReference type="GO" id="GO:0032543">
    <property type="term" value="P:mitochondrial translation"/>
    <property type="evidence" value="ECO:0007669"/>
    <property type="project" value="TreeGrafter"/>
</dbReference>
<dbReference type="InterPro" id="IPR014729">
    <property type="entry name" value="Rossmann-like_a/b/a_fold"/>
</dbReference>
<keyword evidence="7 12" id="KW-0648">Protein biosynthesis</keyword>
<dbReference type="Gene3D" id="1.10.730.20">
    <property type="match status" value="1"/>
</dbReference>
<reference evidence="15 16" key="1">
    <citation type="submission" date="2014-04" db="EMBL/GenBank/DDBJ databases">
        <authorList>
            <consortium name="DOE Joint Genome Institute"/>
            <person name="Kuo A."/>
            <person name="Girlanda M."/>
            <person name="Perotto S."/>
            <person name="Kohler A."/>
            <person name="Nagy L.G."/>
            <person name="Floudas D."/>
            <person name="Copeland A."/>
            <person name="Barry K.W."/>
            <person name="Cichocki N."/>
            <person name="Veneault-Fourrey C."/>
            <person name="LaButti K."/>
            <person name="Lindquist E.A."/>
            <person name="Lipzen A."/>
            <person name="Lundell T."/>
            <person name="Morin E."/>
            <person name="Murat C."/>
            <person name="Sun H."/>
            <person name="Tunlid A."/>
            <person name="Henrissat B."/>
            <person name="Grigoriev I.V."/>
            <person name="Hibbett D.S."/>
            <person name="Martin F."/>
            <person name="Nordberg H.P."/>
            <person name="Cantor M.N."/>
            <person name="Hua S.X."/>
        </authorList>
    </citation>
    <scope>NUCLEOTIDE SEQUENCE [LARGE SCALE GENOMIC DNA]</scope>
    <source>
        <strain evidence="15 16">MUT 4182</strain>
    </source>
</reference>
<dbReference type="GO" id="GO:0004822">
    <property type="term" value="F:isoleucine-tRNA ligase activity"/>
    <property type="evidence" value="ECO:0007669"/>
    <property type="project" value="UniProtKB-EC"/>
</dbReference>
<dbReference type="Proteomes" id="UP000054248">
    <property type="component" value="Unassembled WGS sequence"/>
</dbReference>
<evidence type="ECO:0000313" key="15">
    <source>
        <dbReference type="EMBL" id="KIO33314.1"/>
    </source>
</evidence>
<dbReference type="GO" id="GO:0006428">
    <property type="term" value="P:isoleucyl-tRNA aminoacylation"/>
    <property type="evidence" value="ECO:0007669"/>
    <property type="project" value="InterPro"/>
</dbReference>
<dbReference type="PANTHER" id="PTHR42765:SF1">
    <property type="entry name" value="ISOLEUCINE--TRNA LIGASE, MITOCHONDRIAL"/>
    <property type="match status" value="1"/>
</dbReference>
<keyword evidence="8 12" id="KW-0030">Aminoacyl-tRNA synthetase</keyword>
<comment type="similarity">
    <text evidence="2 12">Belongs to the class-I aminoacyl-tRNA synthetase family.</text>
</comment>
<evidence type="ECO:0000256" key="3">
    <source>
        <dbReference type="ARBA" id="ARBA00013165"/>
    </source>
</evidence>
<dbReference type="Pfam" id="PF00133">
    <property type="entry name" value="tRNA-synt_1"/>
    <property type="match status" value="1"/>
</dbReference>
<dbReference type="InterPro" id="IPR023585">
    <property type="entry name" value="Ile-tRNA-ligase_type1"/>
</dbReference>
<dbReference type="OrthoDB" id="10264412at2759"/>